<name>A0A6J8DCK6_MYTCO</name>
<feature type="region of interest" description="Disordered" evidence="1">
    <location>
        <begin position="1"/>
        <end position="21"/>
    </location>
</feature>
<reference evidence="2 3" key="1">
    <citation type="submission" date="2020-06" db="EMBL/GenBank/DDBJ databases">
        <authorList>
            <person name="Li R."/>
            <person name="Bekaert M."/>
        </authorList>
    </citation>
    <scope>NUCLEOTIDE SEQUENCE [LARGE SCALE GENOMIC DNA]</scope>
    <source>
        <strain evidence="3">wild</strain>
    </source>
</reference>
<organism evidence="2 3">
    <name type="scientific">Mytilus coruscus</name>
    <name type="common">Sea mussel</name>
    <dbReference type="NCBI Taxonomy" id="42192"/>
    <lineage>
        <taxon>Eukaryota</taxon>
        <taxon>Metazoa</taxon>
        <taxon>Spiralia</taxon>
        <taxon>Lophotrochozoa</taxon>
        <taxon>Mollusca</taxon>
        <taxon>Bivalvia</taxon>
        <taxon>Autobranchia</taxon>
        <taxon>Pteriomorphia</taxon>
        <taxon>Mytilida</taxon>
        <taxon>Mytiloidea</taxon>
        <taxon>Mytilidae</taxon>
        <taxon>Mytilinae</taxon>
        <taxon>Mytilus</taxon>
    </lineage>
</organism>
<proteinExistence type="predicted"/>
<dbReference type="Proteomes" id="UP000507470">
    <property type="component" value="Unassembled WGS sequence"/>
</dbReference>
<dbReference type="EMBL" id="CACVKT020007214">
    <property type="protein sequence ID" value="CAC5406398.1"/>
    <property type="molecule type" value="Genomic_DNA"/>
</dbReference>
<protein>
    <submittedName>
        <fullName evidence="2">Uncharacterized protein</fullName>
    </submittedName>
</protein>
<accession>A0A6J8DCK6</accession>
<keyword evidence="3" id="KW-1185">Reference proteome</keyword>
<sequence>MQHMNNNVKQGDQIQPRFNLSTAVGNGSNSPGFASPFSSTIPVYSVNSPTPGKFGYLASSFSAVDMVSPEIRNDINADGQVQTFSALRRSNSHSLPIAFKYSLDSSVDTLWKYAVADSTRSHYTTSFDLYKKFSLLQGSFWTSNEMPPVSETLLITGTATSAQEVRLEDQLIKTLGRWSSDCYTRYIHTSPRVIKQAQNQLVSSISLS</sequence>
<dbReference type="AlphaFoldDB" id="A0A6J8DCK6"/>
<evidence type="ECO:0000313" key="2">
    <source>
        <dbReference type="EMBL" id="CAC5406398.1"/>
    </source>
</evidence>
<evidence type="ECO:0000313" key="3">
    <source>
        <dbReference type="Proteomes" id="UP000507470"/>
    </source>
</evidence>
<evidence type="ECO:0000256" key="1">
    <source>
        <dbReference type="SAM" id="MobiDB-lite"/>
    </source>
</evidence>
<gene>
    <name evidence="2" type="ORF">MCOR_39972</name>
</gene>